<dbReference type="Proteomes" id="UP001430193">
    <property type="component" value="Unassembled WGS sequence"/>
</dbReference>
<organism evidence="2 3">
    <name type="scientific">Dyella mobilis</name>
    <dbReference type="NCBI Taxonomy" id="1849582"/>
    <lineage>
        <taxon>Bacteria</taxon>
        <taxon>Pseudomonadati</taxon>
        <taxon>Pseudomonadota</taxon>
        <taxon>Gammaproteobacteria</taxon>
        <taxon>Lysobacterales</taxon>
        <taxon>Rhodanobacteraceae</taxon>
        <taxon>Dyella</taxon>
    </lineage>
</organism>
<feature type="transmembrane region" description="Helical" evidence="1">
    <location>
        <begin position="12"/>
        <end position="33"/>
    </location>
</feature>
<keyword evidence="1" id="KW-0812">Transmembrane</keyword>
<evidence type="ECO:0000256" key="1">
    <source>
        <dbReference type="SAM" id="Phobius"/>
    </source>
</evidence>
<evidence type="ECO:0000313" key="2">
    <source>
        <dbReference type="EMBL" id="MBM7128769.1"/>
    </source>
</evidence>
<accession>A0ABS2KC77</accession>
<evidence type="ECO:0008006" key="4">
    <source>
        <dbReference type="Google" id="ProtNLM"/>
    </source>
</evidence>
<comment type="caution">
    <text evidence="2">The sequence shown here is derived from an EMBL/GenBank/DDBJ whole genome shotgun (WGS) entry which is preliminary data.</text>
</comment>
<feature type="transmembrane region" description="Helical" evidence="1">
    <location>
        <begin position="124"/>
        <end position="148"/>
    </location>
</feature>
<protein>
    <recommendedName>
        <fullName evidence="4">DUF1440 domain-containing protein</fullName>
    </recommendedName>
</protein>
<name>A0ABS2KC77_9GAMM</name>
<dbReference type="EMBL" id="JADIKF010000035">
    <property type="protein sequence ID" value="MBM7128769.1"/>
    <property type="molecule type" value="Genomic_DNA"/>
</dbReference>
<evidence type="ECO:0000313" key="3">
    <source>
        <dbReference type="Proteomes" id="UP001430193"/>
    </source>
</evidence>
<feature type="transmembrane region" description="Helical" evidence="1">
    <location>
        <begin position="94"/>
        <end position="112"/>
    </location>
</feature>
<reference evidence="2" key="1">
    <citation type="submission" date="2020-10" db="EMBL/GenBank/DDBJ databases">
        <title>Phylogeny of dyella-like bacteria.</title>
        <authorList>
            <person name="Fu J."/>
        </authorList>
    </citation>
    <scope>NUCLEOTIDE SEQUENCE</scope>
    <source>
        <strain evidence="2">DHON07</strain>
    </source>
</reference>
<feature type="transmembrane region" description="Helical" evidence="1">
    <location>
        <begin position="58"/>
        <end position="82"/>
    </location>
</feature>
<keyword evidence="1" id="KW-1133">Transmembrane helix</keyword>
<dbReference type="RefSeq" id="WP_204630385.1">
    <property type="nucleotide sequence ID" value="NZ_BSOC01000006.1"/>
</dbReference>
<proteinExistence type="predicted"/>
<keyword evidence="3" id="KW-1185">Reference proteome</keyword>
<keyword evidence="1" id="KW-0472">Membrane</keyword>
<sequence length="163" mass="17244">MDRTRKISASAILKATLLAGVLDILSAGLYAAIAGHNPVFVPVGIASAVWVGARHAPFAAIVVGLALHFCIMFVMVGAFAFASGRKPELAERPVLVGTVYGLVLYAVMYLIVLPLRWPSLFPNFAVAGVVEELFSHIALVGIPIVWVIGRSMSLPLKDGLAHA</sequence>
<gene>
    <name evidence="2" type="ORF">ISS99_04470</name>
</gene>